<dbReference type="EMBL" id="JADEWB010000053">
    <property type="protein sequence ID" value="MBE9236583.1"/>
    <property type="molecule type" value="Genomic_DNA"/>
</dbReference>
<name>A0ABR9VDM0_9CYAN</name>
<dbReference type="Proteomes" id="UP000606776">
    <property type="component" value="Unassembled WGS sequence"/>
</dbReference>
<comment type="subcellular location">
    <subcellularLocation>
        <location evidence="1">Secreted</location>
    </subcellularLocation>
</comment>
<dbReference type="InterPro" id="IPR001343">
    <property type="entry name" value="Hemolysn_Ca-bd"/>
</dbReference>
<evidence type="ECO:0000256" key="2">
    <source>
        <dbReference type="ARBA" id="ARBA00022525"/>
    </source>
</evidence>
<dbReference type="NCBIfam" id="NF041519">
    <property type="entry name" value="bluetail"/>
    <property type="match status" value="1"/>
</dbReference>
<sequence length="507" mass="50532">MGTTGADTLIGLAGNDTYTVNHVGDIVTEALNEGTDLVNASISYTLTNHVENLTLTGTTAINGTGNTGNNTLTGNTGNNILVGGDGNDTLNGGAGTDTLIGGTGNDIYVVDTTTDTITENANEGTDTIQSSVTFTIASLTNIENLTLTGTTAINGTGNAGNNTLTGNTGNNILVGGDGNDTLNGRAGTDTLIGGTGNDIYVVDTTTDTITENANEGTDTIQSSVTFTIASLTNIENLTLTGTTAINGTGNAGNNTLTGNTGNNILVGGDGNDTLNGRAGTDTLIGGTGNDIYVVDTTTDTITENANEGTDIIQSSITFDLTVFPNIENLTLTGIAAINGTGNAGSNSLTGNSGNNILNGGAGRDTLRGGTGSDTFVFQFGQSPVSGADRITDFAIGTDKIDLLTASGGVLAAPTSFTRAANSTATTLTNVVNSVFIDADGGVTGNQALGVNSAALVSVSTSGIAGTYLVMNDGVAGFQASNDLLVNITGFTGTLPALGSITVSNFFI</sequence>
<keyword evidence="2" id="KW-0964">Secreted</keyword>
<dbReference type="InterPro" id="IPR018511">
    <property type="entry name" value="Hemolysin-typ_Ca-bd_CS"/>
</dbReference>
<gene>
    <name evidence="3" type="ORF">IQ227_11240</name>
</gene>
<reference evidence="3 4" key="1">
    <citation type="submission" date="2020-10" db="EMBL/GenBank/DDBJ databases">
        <authorList>
            <person name="Castelo-Branco R."/>
            <person name="Eusebio N."/>
            <person name="Adriana R."/>
            <person name="Vieira A."/>
            <person name="Brugerolle De Fraissinette N."/>
            <person name="Rezende De Castro R."/>
            <person name="Schneider M.P."/>
            <person name="Vasconcelos V."/>
            <person name="Leao P.N."/>
        </authorList>
    </citation>
    <scope>NUCLEOTIDE SEQUENCE [LARGE SCALE GENOMIC DNA]</scope>
    <source>
        <strain evidence="3 4">LEGE 00250</strain>
    </source>
</reference>
<protein>
    <submittedName>
        <fullName evidence="3">Calcium-binding protein</fullName>
    </submittedName>
</protein>
<dbReference type="InterPro" id="IPR011049">
    <property type="entry name" value="Serralysin-like_metalloprot_C"/>
</dbReference>
<dbReference type="Gene3D" id="2.150.10.10">
    <property type="entry name" value="Serralysin-like metalloprotease, C-terminal"/>
    <property type="match status" value="4"/>
</dbReference>
<keyword evidence="4" id="KW-1185">Reference proteome</keyword>
<evidence type="ECO:0000256" key="1">
    <source>
        <dbReference type="ARBA" id="ARBA00004613"/>
    </source>
</evidence>
<dbReference type="InterPro" id="IPR050557">
    <property type="entry name" value="RTX_toxin/Mannuronan_C5-epim"/>
</dbReference>
<accession>A0ABR9VDM0</accession>
<dbReference type="PANTHER" id="PTHR38340">
    <property type="entry name" value="S-LAYER PROTEIN"/>
    <property type="match status" value="1"/>
</dbReference>
<dbReference type="PROSITE" id="PS00330">
    <property type="entry name" value="HEMOLYSIN_CALCIUM"/>
    <property type="match status" value="3"/>
</dbReference>
<organism evidence="3 4">
    <name type="scientific">Sphaerospermopsis aphanizomenoides LEGE 00250</name>
    <dbReference type="NCBI Taxonomy" id="2777972"/>
    <lineage>
        <taxon>Bacteria</taxon>
        <taxon>Bacillati</taxon>
        <taxon>Cyanobacteriota</taxon>
        <taxon>Cyanophyceae</taxon>
        <taxon>Nostocales</taxon>
        <taxon>Aphanizomenonaceae</taxon>
        <taxon>Sphaerospermopsis</taxon>
        <taxon>Sphaerospermopsis aphanizomenoides</taxon>
    </lineage>
</organism>
<dbReference type="InterPro" id="IPR048165">
    <property type="entry name" value="Bluetail_dom"/>
</dbReference>
<proteinExistence type="predicted"/>
<dbReference type="Pfam" id="PF00353">
    <property type="entry name" value="HemolysinCabind"/>
    <property type="match status" value="5"/>
</dbReference>
<comment type="caution">
    <text evidence="3">The sequence shown here is derived from an EMBL/GenBank/DDBJ whole genome shotgun (WGS) entry which is preliminary data.</text>
</comment>
<dbReference type="PRINTS" id="PR00313">
    <property type="entry name" value="CABNDNGRPT"/>
</dbReference>
<evidence type="ECO:0000313" key="4">
    <source>
        <dbReference type="Proteomes" id="UP000606776"/>
    </source>
</evidence>
<dbReference type="PANTHER" id="PTHR38340:SF1">
    <property type="entry name" value="S-LAYER PROTEIN"/>
    <property type="match status" value="1"/>
</dbReference>
<evidence type="ECO:0000313" key="3">
    <source>
        <dbReference type="EMBL" id="MBE9236583.1"/>
    </source>
</evidence>
<dbReference type="SUPFAM" id="SSF51120">
    <property type="entry name" value="beta-Roll"/>
    <property type="match status" value="4"/>
</dbReference>